<dbReference type="InterPro" id="IPR036061">
    <property type="entry name" value="CheW-like_dom_sf"/>
</dbReference>
<dbReference type="PANTHER" id="PTHR22617">
    <property type="entry name" value="CHEMOTAXIS SENSOR HISTIDINE KINASE-RELATED"/>
    <property type="match status" value="1"/>
</dbReference>
<evidence type="ECO:0000259" key="1">
    <source>
        <dbReference type="PROSITE" id="PS50851"/>
    </source>
</evidence>
<dbReference type="SMART" id="SM00260">
    <property type="entry name" value="CheW"/>
    <property type="match status" value="1"/>
</dbReference>
<gene>
    <name evidence="2" type="ordered locus">Gura_3142</name>
</gene>
<dbReference type="Proteomes" id="UP000006695">
    <property type="component" value="Chromosome"/>
</dbReference>
<proteinExistence type="predicted"/>
<reference evidence="2 3" key="1">
    <citation type="submission" date="2007-05" db="EMBL/GenBank/DDBJ databases">
        <title>Complete sequence of Geobacter uraniireducens Rf4.</title>
        <authorList>
            <consortium name="US DOE Joint Genome Institute"/>
            <person name="Copeland A."/>
            <person name="Lucas S."/>
            <person name="Lapidus A."/>
            <person name="Barry K."/>
            <person name="Detter J.C."/>
            <person name="Glavina del Rio T."/>
            <person name="Hammon N."/>
            <person name="Israni S."/>
            <person name="Dalin E."/>
            <person name="Tice H."/>
            <person name="Pitluck S."/>
            <person name="Chertkov O."/>
            <person name="Brettin T."/>
            <person name="Bruce D."/>
            <person name="Han C."/>
            <person name="Schmutz J."/>
            <person name="Larimer F."/>
            <person name="Land M."/>
            <person name="Hauser L."/>
            <person name="Kyrpides N."/>
            <person name="Mikhailova N."/>
            <person name="Shelobolina E."/>
            <person name="Aklujkar M."/>
            <person name="Lovley D."/>
            <person name="Richardson P."/>
        </authorList>
    </citation>
    <scope>NUCLEOTIDE SEQUENCE [LARGE SCALE GENOMIC DNA]</scope>
    <source>
        <strain evidence="2 3">Rf4</strain>
    </source>
</reference>
<dbReference type="Gene3D" id="2.40.50.180">
    <property type="entry name" value="CheA-289, Domain 4"/>
    <property type="match status" value="1"/>
</dbReference>
<dbReference type="OrthoDB" id="9790406at2"/>
<feature type="domain" description="CheW-like" evidence="1">
    <location>
        <begin position="7"/>
        <end position="147"/>
    </location>
</feature>
<dbReference type="AlphaFoldDB" id="A5G685"/>
<accession>A5G685</accession>
<evidence type="ECO:0000313" key="2">
    <source>
        <dbReference type="EMBL" id="ABQ27303.1"/>
    </source>
</evidence>
<dbReference type="KEGG" id="gur:Gura_3142"/>
<dbReference type="CDD" id="cd00732">
    <property type="entry name" value="CheW"/>
    <property type="match status" value="1"/>
</dbReference>
<dbReference type="RefSeq" id="WP_011939969.1">
    <property type="nucleotide sequence ID" value="NC_009483.1"/>
</dbReference>
<protein>
    <submittedName>
        <fullName evidence="2">CheW protein</fullName>
    </submittedName>
</protein>
<dbReference type="SUPFAM" id="SSF50341">
    <property type="entry name" value="CheW-like"/>
    <property type="match status" value="1"/>
</dbReference>
<dbReference type="GO" id="GO:0005829">
    <property type="term" value="C:cytosol"/>
    <property type="evidence" value="ECO:0007669"/>
    <property type="project" value="TreeGrafter"/>
</dbReference>
<dbReference type="GO" id="GO:0007165">
    <property type="term" value="P:signal transduction"/>
    <property type="evidence" value="ECO:0007669"/>
    <property type="project" value="InterPro"/>
</dbReference>
<dbReference type="STRING" id="351605.Gura_3142"/>
<name>A5G685_GEOUR</name>
<dbReference type="PROSITE" id="PS50851">
    <property type="entry name" value="CHEW"/>
    <property type="match status" value="1"/>
</dbReference>
<sequence>MYSDINEIQVACFTIGENLYAVDIMRIREIIRPQKLTSLPKAPPFVEGVINLRGSVLPVIDLRKRFDLPLREFDSGVRLLIVRVSKQLLGLVVDNVTEVITIPVKDIKPPPQVVGGIGAKYLVGVCLAKESLIILLNIDTILTAHEASELGSIGDMEVNG</sequence>
<dbReference type="InterPro" id="IPR002545">
    <property type="entry name" value="CheW-lke_dom"/>
</dbReference>
<dbReference type="GO" id="GO:0006935">
    <property type="term" value="P:chemotaxis"/>
    <property type="evidence" value="ECO:0007669"/>
    <property type="project" value="InterPro"/>
</dbReference>
<evidence type="ECO:0000313" key="3">
    <source>
        <dbReference type="Proteomes" id="UP000006695"/>
    </source>
</evidence>
<dbReference type="InterPro" id="IPR039315">
    <property type="entry name" value="CheW"/>
</dbReference>
<organism evidence="2 3">
    <name type="scientific">Geotalea uraniireducens (strain Rf4)</name>
    <name type="common">Geobacter uraniireducens</name>
    <dbReference type="NCBI Taxonomy" id="351605"/>
    <lineage>
        <taxon>Bacteria</taxon>
        <taxon>Pseudomonadati</taxon>
        <taxon>Thermodesulfobacteriota</taxon>
        <taxon>Desulfuromonadia</taxon>
        <taxon>Geobacterales</taxon>
        <taxon>Geobacteraceae</taxon>
        <taxon>Geotalea</taxon>
    </lineage>
</organism>
<dbReference type="HOGENOM" id="CLU_048995_3_1_7"/>
<keyword evidence="3" id="KW-1185">Reference proteome</keyword>
<dbReference type="Pfam" id="PF01584">
    <property type="entry name" value="CheW"/>
    <property type="match status" value="1"/>
</dbReference>
<dbReference type="PANTHER" id="PTHR22617:SF23">
    <property type="entry name" value="CHEMOTAXIS PROTEIN CHEW"/>
    <property type="match status" value="1"/>
</dbReference>
<dbReference type="EMBL" id="CP000698">
    <property type="protein sequence ID" value="ABQ27303.1"/>
    <property type="molecule type" value="Genomic_DNA"/>
</dbReference>
<dbReference type="Gene3D" id="2.30.30.40">
    <property type="entry name" value="SH3 Domains"/>
    <property type="match status" value="1"/>
</dbReference>